<feature type="signal peptide" evidence="2">
    <location>
        <begin position="1"/>
        <end position="21"/>
    </location>
</feature>
<feature type="domain" description="DUF7373" evidence="3">
    <location>
        <begin position="57"/>
        <end position="265"/>
    </location>
</feature>
<sequence length="410" mass="43217">MRTVRRAAMAATLAIAVVTTAACGSDSSPGPTMAAEPTIDLGKLDTGNLPTQPKIYDRAGSPELGKAVEAERLANYIPLPSEVNPEIKYAAPAVSAAIRPFIDFGSGAMKLRTKADADTLTAAAPGFVAGFVTTGSSDPTPNLSYEFENLVLLFTDDAAAGAAAPALGQADFDAAPGSRPLTIEGHPNAFAYLDTQLGFDASVRSWYATGKFVILTYVWDNVMAETGVSDPAKLTARVKRALDVIPPALAKFPATAPDRLSEQPVDLDGVLGRTLPTVQDDRSERGVPGVYDGHGGLQLFPGEEMAALFERAGVDRVGYNGGAVFRARDAAGAAAIVAARAETSRTFRAVDPPANLPNAQCRKYTGPVPMSLPYYCYVRHDRYAAEVAASQLLDAQQRISAQYARLVNAH</sequence>
<dbReference type="PROSITE" id="PS51257">
    <property type="entry name" value="PROKAR_LIPOPROTEIN"/>
    <property type="match status" value="1"/>
</dbReference>
<feature type="chain" id="PRO_5044541232" evidence="2">
    <location>
        <begin position="22"/>
        <end position="410"/>
    </location>
</feature>
<organism evidence="6 7">
    <name type="scientific">Nocardia seriolae</name>
    <dbReference type="NCBI Taxonomy" id="37332"/>
    <lineage>
        <taxon>Bacteria</taxon>
        <taxon>Bacillati</taxon>
        <taxon>Actinomycetota</taxon>
        <taxon>Actinomycetes</taxon>
        <taxon>Mycobacteriales</taxon>
        <taxon>Nocardiaceae</taxon>
        <taxon>Nocardia</taxon>
    </lineage>
</organism>
<evidence type="ECO:0000313" key="7">
    <source>
        <dbReference type="Proteomes" id="UP000037179"/>
    </source>
</evidence>
<dbReference type="AlphaFoldDB" id="A0A0B8N9D0"/>
<evidence type="ECO:0000313" key="8">
    <source>
        <dbReference type="Proteomes" id="UP000180166"/>
    </source>
</evidence>
<name>A0A0B8N9D0_9NOCA</name>
<dbReference type="Pfam" id="PF24088">
    <property type="entry name" value="DUF7373"/>
    <property type="match status" value="1"/>
</dbReference>
<accession>A0A0B8N9D0</accession>
<dbReference type="OrthoDB" id="4398318at2"/>
<dbReference type="InterPro" id="IPR055797">
    <property type="entry name" value="DUF7373"/>
</dbReference>
<gene>
    <name evidence="5" type="ORF">NS506_07476</name>
    <name evidence="6" type="ORF">NSK11_contig00016-0063</name>
</gene>
<dbReference type="Pfam" id="PF24092">
    <property type="entry name" value="DUF7373_C"/>
    <property type="match status" value="1"/>
</dbReference>
<proteinExistence type="predicted"/>
<dbReference type="EMBL" id="BBYQ01000016">
    <property type="protein sequence ID" value="GAP27304.1"/>
    <property type="molecule type" value="Genomic_DNA"/>
</dbReference>
<evidence type="ECO:0000256" key="2">
    <source>
        <dbReference type="SAM" id="SignalP"/>
    </source>
</evidence>
<reference evidence="7" key="1">
    <citation type="submission" date="2015-07" db="EMBL/GenBank/DDBJ databases">
        <title>Nocardia seriolae U-1 whole genome shotgun sequence.</title>
        <authorList>
            <person name="Imajoh M."/>
            <person name="Fukumoto Y."/>
            <person name="Sukeda M."/>
            <person name="Yamane J."/>
            <person name="Yamasaki K."/>
            <person name="Shimizu M."/>
            <person name="Ohnishi K."/>
            <person name="Oshima S."/>
        </authorList>
    </citation>
    <scope>NUCLEOTIDE SEQUENCE [LARGE SCALE GENOMIC DNA]</scope>
    <source>
        <strain evidence="7">U-1</strain>
    </source>
</reference>
<dbReference type="EMBL" id="CP017839">
    <property type="protein sequence ID" value="APB01496.1"/>
    <property type="molecule type" value="Genomic_DNA"/>
</dbReference>
<dbReference type="GeneID" id="93372585"/>
<feature type="domain" description="DUF7373" evidence="4">
    <location>
        <begin position="271"/>
        <end position="409"/>
    </location>
</feature>
<dbReference type="KEGG" id="nsr:NS506_07476"/>
<protein>
    <submittedName>
        <fullName evidence="6">Uncharacterized protein</fullName>
    </submittedName>
</protein>
<evidence type="ECO:0000259" key="4">
    <source>
        <dbReference type="Pfam" id="PF24092"/>
    </source>
</evidence>
<reference evidence="5 8" key="3">
    <citation type="submission" date="2016-10" db="EMBL/GenBank/DDBJ databases">
        <title>Genome sequence of Nocardia seriolae strain EM150506, isolated from Anguila japonica.</title>
        <authorList>
            <person name="Han H.-J."/>
        </authorList>
    </citation>
    <scope>NUCLEOTIDE SEQUENCE [LARGE SCALE GENOMIC DNA]</scope>
    <source>
        <strain evidence="5 8">EM150506</strain>
    </source>
</reference>
<keyword evidence="7" id="KW-1185">Reference proteome</keyword>
<evidence type="ECO:0000313" key="5">
    <source>
        <dbReference type="EMBL" id="APB01496.1"/>
    </source>
</evidence>
<dbReference type="Proteomes" id="UP000180166">
    <property type="component" value="Chromosome"/>
</dbReference>
<reference evidence="6 7" key="2">
    <citation type="journal article" date="2016" name="Genome Announc.">
        <title>Draft Genome Sequence of Erythromycin- and Oxytetracycline-Sensitive Nocardia seriolae Strain U-1 (NBRC 110359).</title>
        <authorList>
            <person name="Imajoh M."/>
            <person name="Sukeda M."/>
            <person name="Shimizu M."/>
            <person name="Yamane J."/>
            <person name="Ohnishi K."/>
            <person name="Oshima S."/>
        </authorList>
    </citation>
    <scope>NUCLEOTIDE SEQUENCE [LARGE SCALE GENOMIC DNA]</scope>
    <source>
        <strain evidence="6 7">U-1</strain>
    </source>
</reference>
<feature type="region of interest" description="Disordered" evidence="1">
    <location>
        <begin position="22"/>
        <end position="46"/>
    </location>
</feature>
<evidence type="ECO:0000256" key="1">
    <source>
        <dbReference type="SAM" id="MobiDB-lite"/>
    </source>
</evidence>
<dbReference type="RefSeq" id="WP_033085993.1">
    <property type="nucleotide sequence ID" value="NZ_AP017900.1"/>
</dbReference>
<dbReference type="Proteomes" id="UP000037179">
    <property type="component" value="Unassembled WGS sequence"/>
</dbReference>
<keyword evidence="2" id="KW-0732">Signal</keyword>
<evidence type="ECO:0000313" key="6">
    <source>
        <dbReference type="EMBL" id="GAP27304.1"/>
    </source>
</evidence>
<dbReference type="InterPro" id="IPR056463">
    <property type="entry name" value="DUF7373_C"/>
</dbReference>
<evidence type="ECO:0000259" key="3">
    <source>
        <dbReference type="Pfam" id="PF24088"/>
    </source>
</evidence>